<dbReference type="AlphaFoldDB" id="A0A6J0T4Z5"/>
<dbReference type="RefSeq" id="XP_020641169.2">
    <property type="nucleotide sequence ID" value="XM_020785510.2"/>
</dbReference>
<dbReference type="GO" id="GO:0030855">
    <property type="term" value="P:epithelial cell differentiation"/>
    <property type="evidence" value="ECO:0007669"/>
    <property type="project" value="TreeGrafter"/>
</dbReference>
<evidence type="ECO:0000256" key="3">
    <source>
        <dbReference type="RuleBase" id="RU000685"/>
    </source>
</evidence>
<sequence length="490" mass="54657">MASISSRTCGSLRGSCGIMPPCRPGSCLPRRSSFCLPPPLPNSCRSGGYVSTHLPPPNLGSPCVPPPCIPPPPRPLNLHPGGEGILNCNEKETMEDLNCRLGNYLEKVRCLEKENADLECKIREWFECENAYVCTDFKQFYRNIDELEQKICCVKADNARLCLGIDNLKMANDDYCTKYQHEVSLRQRDECDINGLRRVLDGLTLCKSDLETQLESLSEEMACLKKNHEEESCALRSQLGNHISVEVAAPPSCNLNKVLDEMRCQYESEIEKNRQETEAWYREKMDQLNREVISSGEQLQSCQSEIAEGRRRVQNLEIDLQAQQSMKNALECTLQETEERYCTQLSQLQTMVSNTEATLAEIRCDIERQNCEYKTLLDEKARLDCEIATYRNMLEGEDHKLPERPCDPECPTAIRSSVCQPVCVPEPTCAPSCPPTCVPSVPVVEPSLAPSCVNPCGPVHAPCGPPPCGPCGPVCPPPCGPRINTRICPM</sequence>
<dbReference type="Proteomes" id="UP001652642">
    <property type="component" value="Chromosome 6"/>
</dbReference>
<dbReference type="Gene3D" id="1.20.5.170">
    <property type="match status" value="1"/>
</dbReference>
<accession>A0A6J0T4Z5</accession>
<evidence type="ECO:0000313" key="6">
    <source>
        <dbReference type="Proteomes" id="UP001652642"/>
    </source>
</evidence>
<feature type="coiled-coil region" evidence="4">
    <location>
        <begin position="94"/>
        <end position="121"/>
    </location>
</feature>
<feature type="domain" description="IF rod" evidence="5">
    <location>
        <begin position="90"/>
        <end position="401"/>
    </location>
</feature>
<keyword evidence="2 4" id="KW-0175">Coiled coil</keyword>
<dbReference type="PROSITE" id="PS00226">
    <property type="entry name" value="IF_ROD_1"/>
    <property type="match status" value="1"/>
</dbReference>
<evidence type="ECO:0000259" key="5">
    <source>
        <dbReference type="PROSITE" id="PS51842"/>
    </source>
</evidence>
<dbReference type="PANTHER" id="PTHR23239:SF155">
    <property type="entry name" value="KERATIN, TYPE I CUTICULAR HA2"/>
    <property type="match status" value="1"/>
</dbReference>
<feature type="coiled-coil region" evidence="4">
    <location>
        <begin position="200"/>
        <end position="234"/>
    </location>
</feature>
<dbReference type="GO" id="GO:0045109">
    <property type="term" value="P:intermediate filament organization"/>
    <property type="evidence" value="ECO:0007669"/>
    <property type="project" value="TreeGrafter"/>
</dbReference>
<gene>
    <name evidence="7" type="primary">LOC110074843</name>
</gene>
<feature type="coiled-coil region" evidence="4">
    <location>
        <begin position="299"/>
        <end position="386"/>
    </location>
</feature>
<dbReference type="Pfam" id="PF00038">
    <property type="entry name" value="Filament"/>
    <property type="match status" value="1"/>
</dbReference>
<dbReference type="GO" id="GO:0005198">
    <property type="term" value="F:structural molecule activity"/>
    <property type="evidence" value="ECO:0007669"/>
    <property type="project" value="InterPro"/>
</dbReference>
<dbReference type="PANTHER" id="PTHR23239">
    <property type="entry name" value="INTERMEDIATE FILAMENT"/>
    <property type="match status" value="1"/>
</dbReference>
<dbReference type="GO" id="GO:0005882">
    <property type="term" value="C:intermediate filament"/>
    <property type="evidence" value="ECO:0007669"/>
    <property type="project" value="UniProtKB-KW"/>
</dbReference>
<dbReference type="OrthoDB" id="9906931at2759"/>
<dbReference type="PROSITE" id="PS51842">
    <property type="entry name" value="IF_ROD_2"/>
    <property type="match status" value="1"/>
</dbReference>
<dbReference type="SMART" id="SM01391">
    <property type="entry name" value="Filament"/>
    <property type="match status" value="1"/>
</dbReference>
<dbReference type="KEGG" id="pvt:110074843"/>
<dbReference type="Gene3D" id="1.20.5.500">
    <property type="entry name" value="Single helix bin"/>
    <property type="match status" value="1"/>
</dbReference>
<reference evidence="7" key="1">
    <citation type="submission" date="2025-08" db="UniProtKB">
        <authorList>
            <consortium name="RefSeq"/>
        </authorList>
    </citation>
    <scope>IDENTIFICATION</scope>
</reference>
<evidence type="ECO:0000256" key="1">
    <source>
        <dbReference type="ARBA" id="ARBA00022754"/>
    </source>
</evidence>
<dbReference type="InterPro" id="IPR002957">
    <property type="entry name" value="Keratin_I"/>
</dbReference>
<organism evidence="6 7">
    <name type="scientific">Pogona vitticeps</name>
    <name type="common">central bearded dragon</name>
    <dbReference type="NCBI Taxonomy" id="103695"/>
    <lineage>
        <taxon>Eukaryota</taxon>
        <taxon>Metazoa</taxon>
        <taxon>Chordata</taxon>
        <taxon>Craniata</taxon>
        <taxon>Vertebrata</taxon>
        <taxon>Euteleostomi</taxon>
        <taxon>Lepidosauria</taxon>
        <taxon>Squamata</taxon>
        <taxon>Bifurcata</taxon>
        <taxon>Unidentata</taxon>
        <taxon>Episquamata</taxon>
        <taxon>Toxicofera</taxon>
        <taxon>Iguania</taxon>
        <taxon>Acrodonta</taxon>
        <taxon>Agamidae</taxon>
        <taxon>Amphibolurinae</taxon>
        <taxon>Pogona</taxon>
    </lineage>
</organism>
<evidence type="ECO:0000256" key="4">
    <source>
        <dbReference type="SAM" id="Coils"/>
    </source>
</evidence>
<dbReference type="GeneID" id="110074843"/>
<comment type="similarity">
    <text evidence="3">Belongs to the intermediate filament family.</text>
</comment>
<keyword evidence="1 3" id="KW-0403">Intermediate filament</keyword>
<evidence type="ECO:0000313" key="7">
    <source>
        <dbReference type="RefSeq" id="XP_020641169.2"/>
    </source>
</evidence>
<dbReference type="PRINTS" id="PR01248">
    <property type="entry name" value="TYPE1KERATIN"/>
</dbReference>
<dbReference type="Gene3D" id="1.20.5.1160">
    <property type="entry name" value="Vasodilator-stimulated phosphoprotein"/>
    <property type="match status" value="1"/>
</dbReference>
<keyword evidence="6" id="KW-1185">Reference proteome</keyword>
<proteinExistence type="inferred from homology"/>
<dbReference type="InterPro" id="IPR018039">
    <property type="entry name" value="IF_conserved"/>
</dbReference>
<name>A0A6J0T4Z5_9SAUR</name>
<evidence type="ECO:0000256" key="2">
    <source>
        <dbReference type="ARBA" id="ARBA00023054"/>
    </source>
</evidence>
<dbReference type="InParanoid" id="A0A6J0T4Z5"/>
<dbReference type="SUPFAM" id="SSF64593">
    <property type="entry name" value="Intermediate filament protein, coiled coil region"/>
    <property type="match status" value="2"/>
</dbReference>
<protein>
    <submittedName>
        <fullName evidence="7">Keratin, type I cuticular Ha4-like</fullName>
    </submittedName>
</protein>
<dbReference type="InterPro" id="IPR039008">
    <property type="entry name" value="IF_rod_dom"/>
</dbReference>